<dbReference type="AlphaFoldDB" id="A0A968GGK9"/>
<feature type="transmembrane region" description="Helical" evidence="1">
    <location>
        <begin position="125"/>
        <end position="145"/>
    </location>
</feature>
<feature type="transmembrane region" description="Helical" evidence="1">
    <location>
        <begin position="151"/>
        <end position="170"/>
    </location>
</feature>
<keyword evidence="1" id="KW-0472">Membrane</keyword>
<dbReference type="EMBL" id="JAATLM010000002">
    <property type="protein sequence ID" value="NIZ70113.1"/>
    <property type="molecule type" value="Genomic_DNA"/>
</dbReference>
<keyword evidence="4" id="KW-1185">Reference proteome</keyword>
<evidence type="ECO:0000259" key="2">
    <source>
        <dbReference type="SMART" id="SM00014"/>
    </source>
</evidence>
<name>A0A968GGK9_9SPIO</name>
<proteinExistence type="predicted"/>
<dbReference type="Gene3D" id="1.20.144.10">
    <property type="entry name" value="Phosphatidic acid phosphatase type 2/haloperoxidase"/>
    <property type="match status" value="1"/>
</dbReference>
<dbReference type="PANTHER" id="PTHR14969:SF13">
    <property type="entry name" value="AT30094P"/>
    <property type="match status" value="1"/>
</dbReference>
<feature type="domain" description="Phosphatidic acid phosphatase type 2/haloperoxidase" evidence="2">
    <location>
        <begin position="52"/>
        <end position="166"/>
    </location>
</feature>
<evidence type="ECO:0000256" key="1">
    <source>
        <dbReference type="SAM" id="Phobius"/>
    </source>
</evidence>
<dbReference type="Proteomes" id="UP000778951">
    <property type="component" value="Unassembled WGS sequence"/>
</dbReference>
<feature type="transmembrane region" description="Helical" evidence="1">
    <location>
        <begin position="28"/>
        <end position="48"/>
    </location>
</feature>
<dbReference type="PANTHER" id="PTHR14969">
    <property type="entry name" value="SPHINGOSINE-1-PHOSPHATE PHOSPHOHYDROLASE"/>
    <property type="match status" value="1"/>
</dbReference>
<dbReference type="Pfam" id="PF01569">
    <property type="entry name" value="PAP2"/>
    <property type="match status" value="1"/>
</dbReference>
<gene>
    <name evidence="3" type="ORF">HCT48_07825</name>
</gene>
<keyword evidence="1" id="KW-0812">Transmembrane</keyword>
<dbReference type="SMART" id="SM00014">
    <property type="entry name" value="acidPPc"/>
    <property type="match status" value="1"/>
</dbReference>
<sequence length="182" mass="20650">MRIIDDIDWLVLTVFSQINPPAWLDKSFVILTNLLPALLVLFSLGLLFVPKYRFFAIASLVAGLSSLLLVEFLWKPSFTRLRPSQTYEWIRQAGHLAKGYSFPSGHSSFVFALTMPLTLIPKMRWMMIALSMAMITALSRLYLSAHFFSDVLVGMLHGGFLGYLTCLVMIKSKKIRALFLLN</sequence>
<evidence type="ECO:0000313" key="3">
    <source>
        <dbReference type="EMBL" id="NIZ70113.1"/>
    </source>
</evidence>
<accession>A0A968GGK9</accession>
<dbReference type="InterPro" id="IPR036938">
    <property type="entry name" value="PAP2/HPO_sf"/>
</dbReference>
<dbReference type="InterPro" id="IPR000326">
    <property type="entry name" value="PAP2/HPO"/>
</dbReference>
<feature type="transmembrane region" description="Helical" evidence="1">
    <location>
        <begin position="54"/>
        <end position="74"/>
    </location>
</feature>
<dbReference type="SUPFAM" id="SSF48317">
    <property type="entry name" value="Acid phosphatase/Vanadium-dependent haloperoxidase"/>
    <property type="match status" value="1"/>
</dbReference>
<comment type="caution">
    <text evidence="3">The sequence shown here is derived from an EMBL/GenBank/DDBJ whole genome shotgun (WGS) entry which is preliminary data.</text>
</comment>
<reference evidence="3" key="1">
    <citation type="submission" date="2020-03" db="EMBL/GenBank/DDBJ databases">
        <title>Spirochaetal bacteria isolated from arthropods constitute a novel genus Entomospira genus novum within the order Spirochaetales.</title>
        <authorList>
            <person name="Grana-Miraglia L."/>
            <person name="Sikutova S."/>
            <person name="Fingerle V."/>
            <person name="Sing A."/>
            <person name="Castillo-Ramirez S."/>
            <person name="Margos G."/>
            <person name="Rudolf I."/>
        </authorList>
    </citation>
    <scope>NUCLEOTIDE SEQUENCE</scope>
    <source>
        <strain evidence="3">BR149</strain>
    </source>
</reference>
<organism evidence="3 4">
    <name type="scientific">Entomospira culicis</name>
    <dbReference type="NCBI Taxonomy" id="2719989"/>
    <lineage>
        <taxon>Bacteria</taxon>
        <taxon>Pseudomonadati</taxon>
        <taxon>Spirochaetota</taxon>
        <taxon>Spirochaetia</taxon>
        <taxon>Spirochaetales</taxon>
        <taxon>Spirochaetaceae</taxon>
        <taxon>Entomospira</taxon>
    </lineage>
</organism>
<keyword evidence="1" id="KW-1133">Transmembrane helix</keyword>
<evidence type="ECO:0000313" key="4">
    <source>
        <dbReference type="Proteomes" id="UP000778951"/>
    </source>
</evidence>
<dbReference type="RefSeq" id="WP_167696353.1">
    <property type="nucleotide sequence ID" value="NZ_CP118182.1"/>
</dbReference>
<protein>
    <submittedName>
        <fullName evidence="3">Phosphatase PAP2 family protein</fullName>
    </submittedName>
</protein>